<reference evidence="2" key="1">
    <citation type="submission" date="2020-12" db="EMBL/GenBank/DDBJ databases">
        <title>Oil enriched cultivation method for isolating marine PHA-producing bacteria.</title>
        <authorList>
            <person name="Zheng W."/>
            <person name="Yu S."/>
            <person name="Huang Y."/>
        </authorList>
    </citation>
    <scope>NUCLEOTIDE SEQUENCE</scope>
    <source>
        <strain evidence="2">SY-2-12</strain>
    </source>
</reference>
<protein>
    <submittedName>
        <fullName evidence="2">Arylesterase</fullName>
    </submittedName>
</protein>
<dbReference type="InterPro" id="IPR008265">
    <property type="entry name" value="Lipase_GDSL_AS"/>
</dbReference>
<dbReference type="GO" id="GO:0004622">
    <property type="term" value="F:phosphatidylcholine lysophospholipase activity"/>
    <property type="evidence" value="ECO:0007669"/>
    <property type="project" value="TreeGrafter"/>
</dbReference>
<feature type="domain" description="SGNH hydrolase-type esterase" evidence="1">
    <location>
        <begin position="44"/>
        <end position="204"/>
    </location>
</feature>
<dbReference type="EMBL" id="JAEKJZ010000006">
    <property type="protein sequence ID" value="MBN9673416.1"/>
    <property type="molecule type" value="Genomic_DNA"/>
</dbReference>
<dbReference type="InterPro" id="IPR013830">
    <property type="entry name" value="SGNH_hydro"/>
</dbReference>
<evidence type="ECO:0000313" key="2">
    <source>
        <dbReference type="EMBL" id="MBN9673416.1"/>
    </source>
</evidence>
<dbReference type="SUPFAM" id="SSF52266">
    <property type="entry name" value="SGNH hydrolase"/>
    <property type="match status" value="1"/>
</dbReference>
<dbReference type="Gene3D" id="3.40.50.1110">
    <property type="entry name" value="SGNH hydrolase"/>
    <property type="match status" value="1"/>
</dbReference>
<sequence length="224" mass="24084">MGLLRRVFQYRKSLSVNRLVAFLGFLLLLIAPAAGQTADLKLVVLGDSLSAGYRLGPDEGFPEQLQKALGEKGHSVEVVNAGVSGDTTTGGLARLDWSVGEDTDAVIVELGANDALRGISPEISRQNIEEIVRRLRERGIEVLLAGMLAPRNLGPEYAEIFDPIYSEVAKTHGALLYPFFLEGVALDPDLNLSDGMHPNAQGVAVIVERILPKVEELLANAQSS</sequence>
<dbReference type="Pfam" id="PF13472">
    <property type="entry name" value="Lipase_GDSL_2"/>
    <property type="match status" value="1"/>
</dbReference>
<name>A0A939EIQ1_9HYPH</name>
<dbReference type="PANTHER" id="PTHR30383">
    <property type="entry name" value="THIOESTERASE 1/PROTEASE 1/LYSOPHOSPHOLIPASE L1"/>
    <property type="match status" value="1"/>
</dbReference>
<comment type="caution">
    <text evidence="2">The sequence shown here is derived from an EMBL/GenBank/DDBJ whole genome shotgun (WGS) entry which is preliminary data.</text>
</comment>
<dbReference type="PROSITE" id="PS01098">
    <property type="entry name" value="LIPASE_GDSL_SER"/>
    <property type="match status" value="1"/>
</dbReference>
<accession>A0A939EIQ1</accession>
<dbReference type="InterPro" id="IPR036514">
    <property type="entry name" value="SGNH_hydro_sf"/>
</dbReference>
<dbReference type="GO" id="GO:0006629">
    <property type="term" value="P:lipid metabolic process"/>
    <property type="evidence" value="ECO:0007669"/>
    <property type="project" value="InterPro"/>
</dbReference>
<evidence type="ECO:0000259" key="1">
    <source>
        <dbReference type="Pfam" id="PF13472"/>
    </source>
</evidence>
<evidence type="ECO:0000313" key="3">
    <source>
        <dbReference type="Proteomes" id="UP000664096"/>
    </source>
</evidence>
<dbReference type="Proteomes" id="UP000664096">
    <property type="component" value="Unassembled WGS sequence"/>
</dbReference>
<organism evidence="2 3">
    <name type="scientific">Roseibium aggregatum</name>
    <dbReference type="NCBI Taxonomy" id="187304"/>
    <lineage>
        <taxon>Bacteria</taxon>
        <taxon>Pseudomonadati</taxon>
        <taxon>Pseudomonadota</taxon>
        <taxon>Alphaproteobacteria</taxon>
        <taxon>Hyphomicrobiales</taxon>
        <taxon>Stappiaceae</taxon>
        <taxon>Roseibium</taxon>
    </lineage>
</organism>
<gene>
    <name evidence="2" type="ORF">JF539_23865</name>
</gene>
<dbReference type="AlphaFoldDB" id="A0A939EIQ1"/>
<dbReference type="PANTHER" id="PTHR30383:SF24">
    <property type="entry name" value="THIOESTERASE 1_PROTEASE 1_LYSOPHOSPHOLIPASE L1"/>
    <property type="match status" value="1"/>
</dbReference>
<dbReference type="CDD" id="cd01822">
    <property type="entry name" value="Lysophospholipase_L1_like"/>
    <property type="match status" value="1"/>
</dbReference>
<dbReference type="InterPro" id="IPR051532">
    <property type="entry name" value="Ester_Hydrolysis_Enzymes"/>
</dbReference>
<proteinExistence type="predicted"/>